<organism evidence="2 3">
    <name type="scientific">Aequitasia blattaphilus</name>
    <dbReference type="NCBI Taxonomy" id="2949332"/>
    <lineage>
        <taxon>Bacteria</taxon>
        <taxon>Bacillati</taxon>
        <taxon>Bacillota</taxon>
        <taxon>Clostridia</taxon>
        <taxon>Lachnospirales</taxon>
        <taxon>Lachnospiraceae</taxon>
        <taxon>Aequitasia</taxon>
    </lineage>
</organism>
<dbReference type="InterPro" id="IPR008687">
    <property type="entry name" value="MobC"/>
</dbReference>
<evidence type="ECO:0000313" key="3">
    <source>
        <dbReference type="Proteomes" id="UP001523566"/>
    </source>
</evidence>
<reference evidence="2 3" key="1">
    <citation type="journal article" date="2022" name="Genome Biol. Evol.">
        <title>Host diet, physiology and behaviors set the stage for Lachnospiraceae cladogenesis.</title>
        <authorList>
            <person name="Vera-Ponce De Leon A."/>
            <person name="Schneider M."/>
            <person name="Jahnes B.C."/>
            <person name="Sadowski V."/>
            <person name="Camuy-Velez L.A."/>
            <person name="Duan J."/>
            <person name="Sabree Z.L."/>
        </authorList>
    </citation>
    <scope>NUCLEOTIDE SEQUENCE [LARGE SCALE GENOMIC DNA]</scope>
    <source>
        <strain evidence="2 3">PAL113</strain>
    </source>
</reference>
<dbReference type="Pfam" id="PF05713">
    <property type="entry name" value="MobC"/>
    <property type="match status" value="1"/>
</dbReference>
<evidence type="ECO:0000259" key="1">
    <source>
        <dbReference type="Pfam" id="PF05713"/>
    </source>
</evidence>
<protein>
    <submittedName>
        <fullName evidence="2">MobC family plasmid mobilization relaxosome protein</fullName>
    </submittedName>
</protein>
<dbReference type="RefSeq" id="WP_262065780.1">
    <property type="nucleotide sequence ID" value="NZ_JAMXOD010000006.1"/>
</dbReference>
<comment type="caution">
    <text evidence="2">The sequence shown here is derived from an EMBL/GenBank/DDBJ whole genome shotgun (WGS) entry which is preliminary data.</text>
</comment>
<name>A0ABT1EBW0_9FIRM</name>
<sequence length="123" mass="14506">MKTNRTNYVHLRLTEREFDILKKLAEEDIESKTLDGKVNLSAYIRNVVFVNGRPKDMKRELRNLNFQIRKIGVNINQVVKRINSGYFFQDDALHLAEELKKIEELENKMLALLEEGILWQSQS</sequence>
<accession>A0ABT1EBW0</accession>
<proteinExistence type="predicted"/>
<dbReference type="Proteomes" id="UP001523566">
    <property type="component" value="Unassembled WGS sequence"/>
</dbReference>
<dbReference type="EMBL" id="JAMZFW010000006">
    <property type="protein sequence ID" value="MCP1101992.1"/>
    <property type="molecule type" value="Genomic_DNA"/>
</dbReference>
<keyword evidence="3" id="KW-1185">Reference proteome</keyword>
<gene>
    <name evidence="2" type="ORF">NK125_06120</name>
</gene>
<feature type="domain" description="Bacterial mobilisation" evidence="1">
    <location>
        <begin position="66"/>
        <end position="104"/>
    </location>
</feature>
<evidence type="ECO:0000313" key="2">
    <source>
        <dbReference type="EMBL" id="MCP1101992.1"/>
    </source>
</evidence>